<dbReference type="InterPro" id="IPR012429">
    <property type="entry name" value="HGSNAT_cat"/>
</dbReference>
<evidence type="ECO:0000313" key="4">
    <source>
        <dbReference type="Proteomes" id="UP000325372"/>
    </source>
</evidence>
<feature type="transmembrane region" description="Helical" evidence="1">
    <location>
        <begin position="187"/>
        <end position="208"/>
    </location>
</feature>
<gene>
    <name evidence="3" type="ORF">F3N42_09415</name>
</gene>
<keyword evidence="1" id="KW-0812">Transmembrane</keyword>
<feature type="transmembrane region" description="Helical" evidence="1">
    <location>
        <begin position="328"/>
        <end position="347"/>
    </location>
</feature>
<feature type="transmembrane region" description="Helical" evidence="1">
    <location>
        <begin position="105"/>
        <end position="126"/>
    </location>
</feature>
<dbReference type="PANTHER" id="PTHR31061:SF24">
    <property type="entry name" value="LD22376P"/>
    <property type="match status" value="1"/>
</dbReference>
<proteinExistence type="predicted"/>
<feature type="transmembrane region" description="Helical" evidence="1">
    <location>
        <begin position="288"/>
        <end position="308"/>
    </location>
</feature>
<evidence type="ECO:0000259" key="2">
    <source>
        <dbReference type="Pfam" id="PF07786"/>
    </source>
</evidence>
<name>A0A5N0T932_9GAMM</name>
<dbReference type="RefSeq" id="WP_150864174.1">
    <property type="nucleotide sequence ID" value="NZ_VYXP01000005.1"/>
</dbReference>
<feature type="transmembrane region" description="Helical" evidence="1">
    <location>
        <begin position="249"/>
        <end position="267"/>
    </location>
</feature>
<accession>A0A5N0T932</accession>
<dbReference type="Proteomes" id="UP000325372">
    <property type="component" value="Unassembled WGS sequence"/>
</dbReference>
<keyword evidence="4" id="KW-1185">Reference proteome</keyword>
<feature type="transmembrane region" description="Helical" evidence="1">
    <location>
        <begin position="133"/>
        <end position="150"/>
    </location>
</feature>
<protein>
    <submittedName>
        <fullName evidence="3">DUF1624 domain-containing protein</fullName>
    </submittedName>
</protein>
<dbReference type="Pfam" id="PF07786">
    <property type="entry name" value="HGSNAT_cat"/>
    <property type="match status" value="1"/>
</dbReference>
<feature type="transmembrane region" description="Helical" evidence="1">
    <location>
        <begin position="47"/>
        <end position="63"/>
    </location>
</feature>
<keyword evidence="1" id="KW-1133">Transmembrane helix</keyword>
<reference evidence="3 4" key="1">
    <citation type="submission" date="2019-09" db="EMBL/GenBank/DDBJ databases">
        <title>Wenzhouxiangella sp. Genome sequencing and assembly.</title>
        <authorList>
            <person name="Zhang R."/>
        </authorList>
    </citation>
    <scope>NUCLEOTIDE SEQUENCE [LARGE SCALE GENOMIC DNA]</scope>
    <source>
        <strain evidence="3 4">W260</strain>
    </source>
</reference>
<feature type="transmembrane region" description="Helical" evidence="1">
    <location>
        <begin position="83"/>
        <end position="99"/>
    </location>
</feature>
<feature type="transmembrane region" description="Helical" evidence="1">
    <location>
        <begin position="12"/>
        <end position="32"/>
    </location>
</feature>
<sequence>MKRSLALDAMRGFTIAAMILVNTPGSWSHIYAPLRHAEWNGATPTDYIFPFFMFMVGAALFLSSRRAGELPRPTQAKKILKRTALLFLIGVALNAYPFTSSPAEWRILGVLQRIALAYGAAAFICWLPGRWRAAIAATLMLGYWALMVTVPEPWSLEGNLVRTIDLAVLGANHMWSGLGIAFDPEGLLSTLPSIVSIMAGFEVTRVLMGVGGNTAAKTKVAIAGIACVVLALAWHQVLPINKSLWTPPFVLITTGAAIGVLLLLDALERLNASRPILNAFAVMGRNPLFIYVLSIVWVKTYGLIVIGGKTPTGWLYGGLSSVMSEVNASLAYALLHVALFWVIAWLLHRKGVTISL</sequence>
<organism evidence="3 4">
    <name type="scientific">Marinihelvus fidelis</name>
    <dbReference type="NCBI Taxonomy" id="2613842"/>
    <lineage>
        <taxon>Bacteria</taxon>
        <taxon>Pseudomonadati</taxon>
        <taxon>Pseudomonadota</taxon>
        <taxon>Gammaproteobacteria</taxon>
        <taxon>Chromatiales</taxon>
        <taxon>Wenzhouxiangellaceae</taxon>
        <taxon>Marinihelvus</taxon>
    </lineage>
</organism>
<feature type="domain" description="Heparan-alpha-glucosaminide N-acetyltransferase catalytic" evidence="2">
    <location>
        <begin position="3"/>
        <end position="154"/>
    </location>
</feature>
<feature type="transmembrane region" description="Helical" evidence="1">
    <location>
        <begin position="220"/>
        <end position="237"/>
    </location>
</feature>
<evidence type="ECO:0000313" key="3">
    <source>
        <dbReference type="EMBL" id="KAA9131525.1"/>
    </source>
</evidence>
<dbReference type="PANTHER" id="PTHR31061">
    <property type="entry name" value="LD22376P"/>
    <property type="match status" value="1"/>
</dbReference>
<dbReference type="EMBL" id="VYXP01000005">
    <property type="protein sequence ID" value="KAA9131525.1"/>
    <property type="molecule type" value="Genomic_DNA"/>
</dbReference>
<comment type="caution">
    <text evidence="3">The sequence shown here is derived from an EMBL/GenBank/DDBJ whole genome shotgun (WGS) entry which is preliminary data.</text>
</comment>
<keyword evidence="1" id="KW-0472">Membrane</keyword>
<dbReference type="AlphaFoldDB" id="A0A5N0T932"/>
<evidence type="ECO:0000256" key="1">
    <source>
        <dbReference type="SAM" id="Phobius"/>
    </source>
</evidence>